<dbReference type="GO" id="GO:0004830">
    <property type="term" value="F:tryptophan-tRNA ligase activity"/>
    <property type="evidence" value="ECO:0007669"/>
    <property type="project" value="TreeGrafter"/>
</dbReference>
<dbReference type="PANTHER" id="PTHR10055">
    <property type="entry name" value="TRYPTOPHANYL-TRNA SYNTHETASE"/>
    <property type="match status" value="1"/>
</dbReference>
<evidence type="ECO:0000313" key="3">
    <source>
        <dbReference type="Proteomes" id="UP000799441"/>
    </source>
</evidence>
<dbReference type="GO" id="GO:0005737">
    <property type="term" value="C:cytoplasm"/>
    <property type="evidence" value="ECO:0007669"/>
    <property type="project" value="TreeGrafter"/>
</dbReference>
<protein>
    <recommendedName>
        <fullName evidence="1">Tryptophanyl-tRNA synthetase</fullName>
    </recommendedName>
</protein>
<dbReference type="Gene3D" id="3.40.50.620">
    <property type="entry name" value="HUPs"/>
    <property type="match status" value="1"/>
</dbReference>
<keyword evidence="3" id="KW-1185">Reference proteome</keyword>
<gene>
    <name evidence="2" type="ORF">K431DRAFT_289849</name>
</gene>
<dbReference type="InterPro" id="IPR014729">
    <property type="entry name" value="Rossmann-like_a/b/a_fold"/>
</dbReference>
<dbReference type="GO" id="GO:0006436">
    <property type="term" value="P:tryptophanyl-tRNA aminoacylation"/>
    <property type="evidence" value="ECO:0007669"/>
    <property type="project" value="TreeGrafter"/>
</dbReference>
<proteinExistence type="predicted"/>
<evidence type="ECO:0000313" key="2">
    <source>
        <dbReference type="EMBL" id="KAF2715916.1"/>
    </source>
</evidence>
<accession>A0A9P4Q032</accession>
<organism evidence="2 3">
    <name type="scientific">Polychaeton citri CBS 116435</name>
    <dbReference type="NCBI Taxonomy" id="1314669"/>
    <lineage>
        <taxon>Eukaryota</taxon>
        <taxon>Fungi</taxon>
        <taxon>Dikarya</taxon>
        <taxon>Ascomycota</taxon>
        <taxon>Pezizomycotina</taxon>
        <taxon>Dothideomycetes</taxon>
        <taxon>Dothideomycetidae</taxon>
        <taxon>Capnodiales</taxon>
        <taxon>Capnodiaceae</taxon>
        <taxon>Polychaeton</taxon>
    </lineage>
</organism>
<dbReference type="OrthoDB" id="10261385at2759"/>
<dbReference type="SUPFAM" id="SSF52374">
    <property type="entry name" value="Nucleotidylyl transferase"/>
    <property type="match status" value="1"/>
</dbReference>
<reference evidence="2" key="1">
    <citation type="journal article" date="2020" name="Stud. Mycol.">
        <title>101 Dothideomycetes genomes: a test case for predicting lifestyles and emergence of pathogens.</title>
        <authorList>
            <person name="Haridas S."/>
            <person name="Albert R."/>
            <person name="Binder M."/>
            <person name="Bloem J."/>
            <person name="Labutti K."/>
            <person name="Salamov A."/>
            <person name="Andreopoulos B."/>
            <person name="Baker S."/>
            <person name="Barry K."/>
            <person name="Bills G."/>
            <person name="Bluhm B."/>
            <person name="Cannon C."/>
            <person name="Castanera R."/>
            <person name="Culley D."/>
            <person name="Daum C."/>
            <person name="Ezra D."/>
            <person name="Gonzalez J."/>
            <person name="Henrissat B."/>
            <person name="Kuo A."/>
            <person name="Liang C."/>
            <person name="Lipzen A."/>
            <person name="Lutzoni F."/>
            <person name="Magnuson J."/>
            <person name="Mondo S."/>
            <person name="Nolan M."/>
            <person name="Ohm R."/>
            <person name="Pangilinan J."/>
            <person name="Park H.-J."/>
            <person name="Ramirez L."/>
            <person name="Alfaro M."/>
            <person name="Sun H."/>
            <person name="Tritt A."/>
            <person name="Yoshinaga Y."/>
            <person name="Zwiers L.-H."/>
            <person name="Turgeon B."/>
            <person name="Goodwin S."/>
            <person name="Spatafora J."/>
            <person name="Crous P."/>
            <person name="Grigoriev I."/>
        </authorList>
    </citation>
    <scope>NUCLEOTIDE SEQUENCE</scope>
    <source>
        <strain evidence="2">CBS 116435</strain>
    </source>
</reference>
<dbReference type="EMBL" id="MU003926">
    <property type="protein sequence ID" value="KAF2715916.1"/>
    <property type="molecule type" value="Genomic_DNA"/>
</dbReference>
<name>A0A9P4Q032_9PEZI</name>
<comment type="caution">
    <text evidence="2">The sequence shown here is derived from an EMBL/GenBank/DDBJ whole genome shotgun (WGS) entry which is preliminary data.</text>
</comment>
<sequence>MAIPVKMNIPLNNEVYAFVTKSHASLIDQDLLQRFTDVTSREPHRFLRRGIVFSHRDLETILDKYERKEPFYLSPAAAQAVIVYILDTPYLSNSQSMLTICLSEVLALMGELLQMQDRDSLTNFKPHSNTTTKALSSKTPASKLALNISRGSKPKGARYPAERDFVPIALDREVPSLKPPCRMEQKFSFYSTCEAGTSIFTLASATQRYSAVGLGIGRHLAATESSPTHHSQSILPSLDQLPLPTVNVGIAWSSA</sequence>
<dbReference type="AlphaFoldDB" id="A0A9P4Q032"/>
<dbReference type="Proteomes" id="UP000799441">
    <property type="component" value="Unassembled WGS sequence"/>
</dbReference>
<evidence type="ECO:0000256" key="1">
    <source>
        <dbReference type="ARBA" id="ARBA00030268"/>
    </source>
</evidence>
<dbReference type="PANTHER" id="PTHR10055:SF1">
    <property type="entry name" value="TRYPTOPHAN--TRNA LIGASE, CYTOPLASMIC"/>
    <property type="match status" value="1"/>
</dbReference>